<dbReference type="InterPro" id="IPR041117">
    <property type="entry name" value="SoxA_A3"/>
</dbReference>
<accession>A0A0S7WH01</accession>
<organism evidence="3 4">
    <name type="scientific">candidate division TA06 bacterium DG_26</name>
    <dbReference type="NCBI Taxonomy" id="1703771"/>
    <lineage>
        <taxon>Bacteria</taxon>
        <taxon>Bacteria division TA06</taxon>
    </lineage>
</organism>
<keyword evidence="1" id="KW-0560">Oxidoreductase</keyword>
<comment type="caution">
    <text evidence="3">The sequence shown here is derived from an EMBL/GenBank/DDBJ whole genome shotgun (WGS) entry which is preliminary data.</text>
</comment>
<dbReference type="GO" id="GO:0016491">
    <property type="term" value="F:oxidoreductase activity"/>
    <property type="evidence" value="ECO:0007669"/>
    <property type="project" value="UniProtKB-KW"/>
</dbReference>
<proteinExistence type="predicted"/>
<feature type="domain" description="SoxA A3" evidence="2">
    <location>
        <begin position="5"/>
        <end position="84"/>
    </location>
</feature>
<evidence type="ECO:0000313" key="3">
    <source>
        <dbReference type="EMBL" id="KPJ49450.1"/>
    </source>
</evidence>
<dbReference type="Proteomes" id="UP000051124">
    <property type="component" value="Unassembled WGS sequence"/>
</dbReference>
<evidence type="ECO:0000256" key="1">
    <source>
        <dbReference type="ARBA" id="ARBA00023002"/>
    </source>
</evidence>
<sequence>MKETIICRCEDVTLEEILKAIRSGLTTMDELKRILRCGAGQCQGKSCGLLIAQILAKETGKPIAEILQPSTRPPFKPIPLKATAHDDV</sequence>
<dbReference type="PANTHER" id="PTHR42949:SF3">
    <property type="entry name" value="ANAEROBIC GLYCEROL-3-PHOSPHATE DEHYDROGENASE SUBUNIT B"/>
    <property type="match status" value="1"/>
</dbReference>
<evidence type="ECO:0000259" key="2">
    <source>
        <dbReference type="Pfam" id="PF17806"/>
    </source>
</evidence>
<dbReference type="PANTHER" id="PTHR42949">
    <property type="entry name" value="ANAEROBIC GLYCEROL-3-PHOSPHATE DEHYDROGENASE SUBUNIT B"/>
    <property type="match status" value="1"/>
</dbReference>
<evidence type="ECO:0000313" key="4">
    <source>
        <dbReference type="Proteomes" id="UP000051124"/>
    </source>
</evidence>
<dbReference type="CDD" id="cd19946">
    <property type="entry name" value="GlpA-like_Fer2_BFD-like"/>
    <property type="match status" value="1"/>
</dbReference>
<dbReference type="EMBL" id="LIZT01000058">
    <property type="protein sequence ID" value="KPJ49450.1"/>
    <property type="molecule type" value="Genomic_DNA"/>
</dbReference>
<dbReference type="InterPro" id="IPR041854">
    <property type="entry name" value="BFD-like_2Fe2S-bd_dom_sf"/>
</dbReference>
<dbReference type="Gene3D" id="1.10.10.1100">
    <property type="entry name" value="BFD-like [2Fe-2S]-binding domain"/>
    <property type="match status" value="1"/>
</dbReference>
<dbReference type="Pfam" id="PF17806">
    <property type="entry name" value="SO_alpha_A3"/>
    <property type="match status" value="1"/>
</dbReference>
<reference evidence="3 4" key="1">
    <citation type="journal article" date="2015" name="Microbiome">
        <title>Genomic resolution of linkages in carbon, nitrogen, and sulfur cycling among widespread estuary sediment bacteria.</title>
        <authorList>
            <person name="Baker B.J."/>
            <person name="Lazar C.S."/>
            <person name="Teske A.P."/>
            <person name="Dick G.J."/>
        </authorList>
    </citation>
    <scope>NUCLEOTIDE SEQUENCE [LARGE SCALE GENOMIC DNA]</scope>
    <source>
        <strain evidence="3">DG_26</strain>
    </source>
</reference>
<dbReference type="InterPro" id="IPR051691">
    <property type="entry name" value="Metab_Enz_Cyan_OpOx_G3PDH"/>
</dbReference>
<gene>
    <name evidence="3" type="ORF">AMJ40_05470</name>
</gene>
<name>A0A0S7WH01_UNCT6</name>
<dbReference type="AlphaFoldDB" id="A0A0S7WH01"/>
<protein>
    <submittedName>
        <fullName evidence="3">(2Fe-2S)-binding protein</fullName>
    </submittedName>
</protein>